<keyword evidence="3 4" id="KW-0539">Nucleus</keyword>
<dbReference type="GO" id="GO:0016973">
    <property type="term" value="P:poly(A)+ mRNA export from nucleus"/>
    <property type="evidence" value="ECO:0007669"/>
    <property type="project" value="TreeGrafter"/>
</dbReference>
<dbReference type="GO" id="GO:0005643">
    <property type="term" value="C:nuclear pore"/>
    <property type="evidence" value="ECO:0007669"/>
    <property type="project" value="UniProtKB-SubCell"/>
</dbReference>
<comment type="subcellular location">
    <subcellularLocation>
        <location evidence="1">Nucleus envelope</location>
    </subcellularLocation>
    <subcellularLocation>
        <location evidence="4">Nucleus</location>
        <location evidence="4">Nuclear pore complex</location>
    </subcellularLocation>
</comment>
<keyword evidence="4" id="KW-0906">Nuclear pore complex</keyword>
<sequence>MVSSLDQIYEQARKLAFQGTVSNIPIVERNLSSLNYESKKLAATENKALGPFETKLQTFFADGGIDTQELIDKSKSILLEPLFSKIDHQVSSDVQTYLNSIHEAYLIEGIQNFQNFTNEDFDKNIFFSLHQYWDTEKSSIYKEMGRLPGIASCLNTAEKPSTKTDSVSSNLLLGFKPDTQKPLFSVEKRILDSLPRVDEYLKVIQNLNKFRIDDIGMNLAGEFYQAANKTTALTGDKQISDCWKFLETITQGHDSFSLENERRPIIEPLTPTKLELINRSRRYLENSYLKVINKTIEENAVLAAVGGTPSINNTIRGYLQVKFKGLKTAPRSLELFDGEPLWAHMYYLLRCGKLEDLSSYAFMMENAISESDSNFVGYLMNYFDSPNHTLDSYNQERISASFGLMRVNANNIDPYKFALFKIIGRCDLSRKSIPGVVESSEDYLWHQLIMIREVDDSSYLSSGVSKYTLADFQTLLKGTGKKYFDPEGSSPLLYFQVLLISLQFEKALEYLLKFNVYFTDAVHFAITLGYYGLIRVVDVNSMTAGDNYIVYLEFQPQIDFNRLILDFSAAISNKSIINSIQYLFLLTLPKLFNQQDYSQDDINEQKYLCEEMITLKVYESSDYVTFLGDIHDGDTKNDGFLDIHSRLIDPENSAKVVTDITKTLAERSKEDGRFSDAIMLYNMAGSYNTALLLLSKHLGNQLFSFIRGRVAMKNQRAIVKNNKYMDKQTEELLGEIRESANIFFSLEEYFKSKANKESLVDQSKEAQCRVLLILSKFAENYITHEYEEALLCVLEAEIFPIKNLANSYFSNDILSKGEAKAATDDLLLASEMAEKLRDFDDSFLKCFPDILLATMDTVCIIHEGFKSSPYTANPGLNAASDSDSNYSISLKHNLSIFKDISRNLVVFAGMCQFCIPPDIFAQINKIGALLS</sequence>
<keyword evidence="4" id="KW-0653">Protein transport</keyword>
<reference evidence="5 6" key="1">
    <citation type="journal article" date="2018" name="MBio">
        <title>Comparative Genomics Reveals the Core Gene Toolbox for the Fungus-Insect Symbiosis.</title>
        <authorList>
            <person name="Wang Y."/>
            <person name="Stata M."/>
            <person name="Wang W."/>
            <person name="Stajich J.E."/>
            <person name="White M.M."/>
            <person name="Moncalvo J.M."/>
        </authorList>
    </citation>
    <scope>NUCLEOTIDE SEQUENCE [LARGE SCALE GENOMIC DNA]</scope>
    <source>
        <strain evidence="5 6">SC-DP-2</strain>
    </source>
</reference>
<dbReference type="STRING" id="133381.A0A2T9Z6G6"/>
<dbReference type="Proteomes" id="UP000245609">
    <property type="component" value="Unassembled WGS sequence"/>
</dbReference>
<keyword evidence="6" id="KW-1185">Reference proteome</keyword>
<dbReference type="GO" id="GO:0017056">
    <property type="term" value="F:structural constituent of nuclear pore"/>
    <property type="evidence" value="ECO:0007669"/>
    <property type="project" value="InterPro"/>
</dbReference>
<evidence type="ECO:0000256" key="4">
    <source>
        <dbReference type="RuleBase" id="RU364035"/>
    </source>
</evidence>
<dbReference type="GO" id="GO:0006606">
    <property type="term" value="P:protein import into nucleus"/>
    <property type="evidence" value="ECO:0007669"/>
    <property type="project" value="TreeGrafter"/>
</dbReference>
<keyword evidence="4" id="KW-0813">Transport</keyword>
<dbReference type="AlphaFoldDB" id="A0A2T9Z6G6"/>
<keyword evidence="4" id="KW-0811">Translocation</keyword>
<dbReference type="PANTHER" id="PTHR11225:SF4">
    <property type="entry name" value="NUCLEAR PORE COMPLEX PROTEIN NUP93"/>
    <property type="match status" value="1"/>
</dbReference>
<evidence type="ECO:0000313" key="5">
    <source>
        <dbReference type="EMBL" id="PVV00135.1"/>
    </source>
</evidence>
<dbReference type="Pfam" id="PF04097">
    <property type="entry name" value="Nic96"/>
    <property type="match status" value="1"/>
</dbReference>
<name>A0A2T9Z6G6_9FUNG</name>
<dbReference type="InterPro" id="IPR007231">
    <property type="entry name" value="Nucleoporin_int_Nup93/Nic96"/>
</dbReference>
<dbReference type="PANTHER" id="PTHR11225">
    <property type="entry name" value="NUCLEAR PORE COMPLEX PROTEIN NUP93 NUCLEOPORIN NUP93 DEAD EYE PROTEIN"/>
    <property type="match status" value="1"/>
</dbReference>
<comment type="similarity">
    <text evidence="2 4">Belongs to the nucleoporin interacting component (NIC) family.</text>
</comment>
<dbReference type="OrthoDB" id="203824at2759"/>
<evidence type="ECO:0000256" key="2">
    <source>
        <dbReference type="ARBA" id="ARBA00010186"/>
    </source>
</evidence>
<organism evidence="5 6">
    <name type="scientific">Smittium megazygosporum</name>
    <dbReference type="NCBI Taxonomy" id="133381"/>
    <lineage>
        <taxon>Eukaryota</taxon>
        <taxon>Fungi</taxon>
        <taxon>Fungi incertae sedis</taxon>
        <taxon>Zoopagomycota</taxon>
        <taxon>Kickxellomycotina</taxon>
        <taxon>Harpellomycetes</taxon>
        <taxon>Harpellales</taxon>
        <taxon>Legeriomycetaceae</taxon>
        <taxon>Smittium</taxon>
    </lineage>
</organism>
<proteinExistence type="inferred from homology"/>
<gene>
    <name evidence="5" type="ORF">BB560_005398</name>
</gene>
<evidence type="ECO:0000256" key="3">
    <source>
        <dbReference type="ARBA" id="ARBA00023242"/>
    </source>
</evidence>
<keyword evidence="4" id="KW-0509">mRNA transport</keyword>
<comment type="caution">
    <text evidence="5">The sequence shown here is derived from an EMBL/GenBank/DDBJ whole genome shotgun (WGS) entry which is preliminary data.</text>
</comment>
<keyword evidence="4" id="KW-0472">Membrane</keyword>
<protein>
    <recommendedName>
        <fullName evidence="4">Nuclear pore protein</fullName>
    </recommendedName>
</protein>
<evidence type="ECO:0000313" key="6">
    <source>
        <dbReference type="Proteomes" id="UP000245609"/>
    </source>
</evidence>
<accession>A0A2T9Z6G6</accession>
<dbReference type="EMBL" id="MBFS01002177">
    <property type="protein sequence ID" value="PVV00135.1"/>
    <property type="molecule type" value="Genomic_DNA"/>
</dbReference>
<evidence type="ECO:0000256" key="1">
    <source>
        <dbReference type="ARBA" id="ARBA00004259"/>
    </source>
</evidence>